<dbReference type="InterPro" id="IPR021109">
    <property type="entry name" value="Peptidase_aspartic_dom_sf"/>
</dbReference>
<reference key="2">
    <citation type="submission" date="2011-10" db="EMBL/GenBank/DDBJ databases">
        <title>The genome and transcriptome sequence of Clonorchis sinensis provide insights into the carcinogenic liver fluke.</title>
        <authorList>
            <person name="Wang X."/>
            <person name="Huang Y."/>
            <person name="Chen W."/>
            <person name="Liu H."/>
            <person name="Guo L."/>
            <person name="Chen Y."/>
            <person name="Luo F."/>
            <person name="Zhou W."/>
            <person name="Sun J."/>
            <person name="Mao Q."/>
            <person name="Liang P."/>
            <person name="Zhou C."/>
            <person name="Tian Y."/>
            <person name="Men J."/>
            <person name="Lv X."/>
            <person name="Huang L."/>
            <person name="Zhou J."/>
            <person name="Hu Y."/>
            <person name="Li R."/>
            <person name="Zhang F."/>
            <person name="Lei H."/>
            <person name="Li X."/>
            <person name="Hu X."/>
            <person name="Liang C."/>
            <person name="Xu J."/>
            <person name="Wu Z."/>
            <person name="Yu X."/>
        </authorList>
    </citation>
    <scope>NUCLEOTIDE SEQUENCE</scope>
    <source>
        <strain>Henan</strain>
    </source>
</reference>
<protein>
    <submittedName>
        <fullName evidence="1">Uncharacterized protein</fullName>
    </submittedName>
</protein>
<sequence>MERVGEDTIKRSGIFAGLLSNWLPRPPAHHRATHKSLPELVIATFKLDFACWRKFVMVRINNIPAHLRFTTGSDITLLSERKLKRIGQPQVKPTEHWARNVFDGEPTVSGTVVCNVVFSGLTAHLTCYLASCSNLNLLGLDWINKLNCCKGILLSHASSSTQHSEAPSSKLTFRIVYLGIFYNAVYLYSSTGLDGAQNDFVKVHTDKSNNARPELV</sequence>
<dbReference type="SUPFAM" id="SSF50630">
    <property type="entry name" value="Acid proteases"/>
    <property type="match status" value="1"/>
</dbReference>
<proteinExistence type="predicted"/>
<dbReference type="Proteomes" id="UP000008909">
    <property type="component" value="Unassembled WGS sequence"/>
</dbReference>
<evidence type="ECO:0000313" key="1">
    <source>
        <dbReference type="EMBL" id="GAA48849.1"/>
    </source>
</evidence>
<accession>G7Y7B4</accession>
<gene>
    <name evidence="1" type="ORF">CLF_102113</name>
</gene>
<dbReference type="EMBL" id="DF142914">
    <property type="protein sequence ID" value="GAA48849.1"/>
    <property type="molecule type" value="Genomic_DNA"/>
</dbReference>
<dbReference type="AlphaFoldDB" id="G7Y7B4"/>
<keyword evidence="2" id="KW-1185">Reference proteome</keyword>
<organism evidence="1 2">
    <name type="scientific">Clonorchis sinensis</name>
    <name type="common">Chinese liver fluke</name>
    <dbReference type="NCBI Taxonomy" id="79923"/>
    <lineage>
        <taxon>Eukaryota</taxon>
        <taxon>Metazoa</taxon>
        <taxon>Spiralia</taxon>
        <taxon>Lophotrochozoa</taxon>
        <taxon>Platyhelminthes</taxon>
        <taxon>Trematoda</taxon>
        <taxon>Digenea</taxon>
        <taxon>Opisthorchiida</taxon>
        <taxon>Opisthorchiata</taxon>
        <taxon>Opisthorchiidae</taxon>
        <taxon>Clonorchis</taxon>
    </lineage>
</organism>
<name>G7Y7B4_CLOSI</name>
<evidence type="ECO:0000313" key="2">
    <source>
        <dbReference type="Proteomes" id="UP000008909"/>
    </source>
</evidence>
<dbReference type="Gene3D" id="2.40.70.10">
    <property type="entry name" value="Acid Proteases"/>
    <property type="match status" value="1"/>
</dbReference>
<reference evidence="1" key="1">
    <citation type="journal article" date="2011" name="Genome Biol.">
        <title>The draft genome of the carcinogenic human liver fluke Clonorchis sinensis.</title>
        <authorList>
            <person name="Wang X."/>
            <person name="Chen W."/>
            <person name="Huang Y."/>
            <person name="Sun J."/>
            <person name="Men J."/>
            <person name="Liu H."/>
            <person name="Luo F."/>
            <person name="Guo L."/>
            <person name="Lv X."/>
            <person name="Deng C."/>
            <person name="Zhou C."/>
            <person name="Fan Y."/>
            <person name="Li X."/>
            <person name="Huang L."/>
            <person name="Hu Y."/>
            <person name="Liang C."/>
            <person name="Hu X."/>
            <person name="Xu J."/>
            <person name="Yu X."/>
        </authorList>
    </citation>
    <scope>NUCLEOTIDE SEQUENCE [LARGE SCALE GENOMIC DNA]</scope>
    <source>
        <strain evidence="1">Henan</strain>
    </source>
</reference>